<keyword evidence="3" id="KW-0804">Transcription</keyword>
<gene>
    <name evidence="7" type="ORF">K402DRAFT_461260</name>
</gene>
<evidence type="ECO:0000256" key="1">
    <source>
        <dbReference type="ARBA" id="ARBA00022723"/>
    </source>
</evidence>
<feature type="compositionally biased region" description="Low complexity" evidence="5">
    <location>
        <begin position="201"/>
        <end position="211"/>
    </location>
</feature>
<dbReference type="PROSITE" id="PS00463">
    <property type="entry name" value="ZN2_CY6_FUNGAL_1"/>
    <property type="match status" value="1"/>
</dbReference>
<proteinExistence type="predicted"/>
<evidence type="ECO:0000256" key="5">
    <source>
        <dbReference type="SAM" id="MobiDB-lite"/>
    </source>
</evidence>
<feature type="compositionally biased region" description="Polar residues" evidence="5">
    <location>
        <begin position="121"/>
        <end position="154"/>
    </location>
</feature>
<sequence>MDLASDSTSPIDRNDAQAFSKRKPKDDDQPPQPRAKRNRYISIACNECKRRKIKCNGQTPCQRCGNLQLDCTYAPNCCNNFKDTEEFKRMDGHIAQLQQQVDHLYNSLNGLRNYVENSVSMRPTPQYDQPQYPESITMSQPSVNSVSPAQSQLKPPTPGRPRFRGPTSSAFGLSVAKSSLQNMGITGPEETNDEDMITQDPTPAASPPASHATLQKPAIHASKDPIWSITKEEAMRLCRVYQDEIGTMYPIVDVDRIMRHVSMLYKFVETAAMTGLIQLSLPGADAIRDDQTNLLKLVLSIALILEAGGKSDLGRRIFDNVKPEVDAKVTAPANITNVQMLSLSAVFHFHRDDESRAWRMIGLTARLCLELGLHSGETYHSMPLSDMERISTLKMFWAVYVLDRRWSFGTGMPFAIQDADLDPLLPKPDDSTPYLAAMVSYMAIGSKVWRSVTNAEGARTVISDEEIGYLDYQTMQWQRSIPDDLKYIPPGLKSGTDPMASRTTQRLRILLYLRANQMRILIYRPVLHSPNSIMENMKHAHTVVEVAQDTIRNLTHMNQTTDIYRTQQCLFNYFLISAVAVLFLAVCHAPAHFGDRCREEFYMALELVRHFSADSYVAKRLWRTVRLLKEVGPKIGLKVRNGSNGHGHPNHANSANNHNSAEDAHSSAAVAMAGLAGHPVDELAYFGNGAGSMQGDSPNGIANDLVNLFEAAGGYNSLMPNGTYPVSNGGAPQPQDMGEGGMVPMFGNEDELARILRDLF</sequence>
<dbReference type="AlphaFoldDB" id="A0A6G1H894"/>
<evidence type="ECO:0000256" key="4">
    <source>
        <dbReference type="ARBA" id="ARBA00023242"/>
    </source>
</evidence>
<dbReference type="GO" id="GO:0000435">
    <property type="term" value="P:positive regulation of transcription from RNA polymerase II promoter by galactose"/>
    <property type="evidence" value="ECO:0007669"/>
    <property type="project" value="TreeGrafter"/>
</dbReference>
<dbReference type="PANTHER" id="PTHR47424">
    <property type="entry name" value="REGULATORY PROTEIN GAL4"/>
    <property type="match status" value="1"/>
</dbReference>
<dbReference type="Proteomes" id="UP000800041">
    <property type="component" value="Unassembled WGS sequence"/>
</dbReference>
<feature type="region of interest" description="Disordered" evidence="5">
    <location>
        <begin position="1"/>
        <end position="36"/>
    </location>
</feature>
<dbReference type="SUPFAM" id="SSF57701">
    <property type="entry name" value="Zn2/Cys6 DNA-binding domain"/>
    <property type="match status" value="1"/>
</dbReference>
<evidence type="ECO:0000256" key="3">
    <source>
        <dbReference type="ARBA" id="ARBA00023163"/>
    </source>
</evidence>
<keyword evidence="2" id="KW-0805">Transcription regulation</keyword>
<protein>
    <recommendedName>
        <fullName evidence="6">Zn(2)-C6 fungal-type domain-containing protein</fullName>
    </recommendedName>
</protein>
<evidence type="ECO:0000256" key="2">
    <source>
        <dbReference type="ARBA" id="ARBA00023015"/>
    </source>
</evidence>
<dbReference type="GO" id="GO:0008270">
    <property type="term" value="F:zinc ion binding"/>
    <property type="evidence" value="ECO:0007669"/>
    <property type="project" value="InterPro"/>
</dbReference>
<feature type="region of interest" description="Disordered" evidence="5">
    <location>
        <begin position="638"/>
        <end position="663"/>
    </location>
</feature>
<dbReference type="SMART" id="SM00066">
    <property type="entry name" value="GAL4"/>
    <property type="match status" value="1"/>
</dbReference>
<dbReference type="GO" id="GO:0000981">
    <property type="term" value="F:DNA-binding transcription factor activity, RNA polymerase II-specific"/>
    <property type="evidence" value="ECO:0007669"/>
    <property type="project" value="InterPro"/>
</dbReference>
<keyword evidence="1" id="KW-0479">Metal-binding</keyword>
<dbReference type="Gene3D" id="4.10.240.10">
    <property type="entry name" value="Zn(2)-C6 fungal-type DNA-binding domain"/>
    <property type="match status" value="1"/>
</dbReference>
<feature type="compositionally biased region" description="Polar residues" evidence="5">
    <location>
        <begin position="1"/>
        <end position="11"/>
    </location>
</feature>
<keyword evidence="4" id="KW-0539">Nucleus</keyword>
<dbReference type="EMBL" id="ML977145">
    <property type="protein sequence ID" value="KAF1989375.1"/>
    <property type="molecule type" value="Genomic_DNA"/>
</dbReference>
<dbReference type="Pfam" id="PF00172">
    <property type="entry name" value="Zn_clus"/>
    <property type="match status" value="1"/>
</dbReference>
<evidence type="ECO:0000313" key="7">
    <source>
        <dbReference type="EMBL" id="KAF1989375.1"/>
    </source>
</evidence>
<feature type="region of interest" description="Disordered" evidence="5">
    <location>
        <begin position="121"/>
        <end position="170"/>
    </location>
</feature>
<dbReference type="SMART" id="SM00906">
    <property type="entry name" value="Fungal_trans"/>
    <property type="match status" value="1"/>
</dbReference>
<dbReference type="Pfam" id="PF04082">
    <property type="entry name" value="Fungal_trans"/>
    <property type="match status" value="1"/>
</dbReference>
<feature type="region of interest" description="Disordered" evidence="5">
    <location>
        <begin position="183"/>
        <end position="211"/>
    </location>
</feature>
<organism evidence="7 8">
    <name type="scientific">Aulographum hederae CBS 113979</name>
    <dbReference type="NCBI Taxonomy" id="1176131"/>
    <lineage>
        <taxon>Eukaryota</taxon>
        <taxon>Fungi</taxon>
        <taxon>Dikarya</taxon>
        <taxon>Ascomycota</taxon>
        <taxon>Pezizomycotina</taxon>
        <taxon>Dothideomycetes</taxon>
        <taxon>Pleosporomycetidae</taxon>
        <taxon>Aulographales</taxon>
        <taxon>Aulographaceae</taxon>
    </lineage>
</organism>
<evidence type="ECO:0000313" key="8">
    <source>
        <dbReference type="Proteomes" id="UP000800041"/>
    </source>
</evidence>
<dbReference type="OrthoDB" id="3971593at2759"/>
<dbReference type="InterPro" id="IPR051127">
    <property type="entry name" value="Fungal_SecMet_Regulators"/>
</dbReference>
<accession>A0A6G1H894</accession>
<dbReference type="GO" id="GO:0000978">
    <property type="term" value="F:RNA polymerase II cis-regulatory region sequence-specific DNA binding"/>
    <property type="evidence" value="ECO:0007669"/>
    <property type="project" value="TreeGrafter"/>
</dbReference>
<dbReference type="InterPro" id="IPR007219">
    <property type="entry name" value="XnlR_reg_dom"/>
</dbReference>
<dbReference type="PROSITE" id="PS50048">
    <property type="entry name" value="ZN2_CY6_FUNGAL_2"/>
    <property type="match status" value="1"/>
</dbReference>
<feature type="domain" description="Zn(2)-C6 fungal-type" evidence="6">
    <location>
        <begin position="44"/>
        <end position="73"/>
    </location>
</feature>
<dbReference type="PANTHER" id="PTHR47424:SF5">
    <property type="entry name" value="ZN(II)2CYS6 TRANSCRIPTION FACTOR (EUROFUNG)"/>
    <property type="match status" value="1"/>
</dbReference>
<dbReference type="GO" id="GO:0005634">
    <property type="term" value="C:nucleus"/>
    <property type="evidence" value="ECO:0007669"/>
    <property type="project" value="TreeGrafter"/>
</dbReference>
<dbReference type="GO" id="GO:0006351">
    <property type="term" value="P:DNA-templated transcription"/>
    <property type="evidence" value="ECO:0007669"/>
    <property type="project" value="InterPro"/>
</dbReference>
<dbReference type="InterPro" id="IPR001138">
    <property type="entry name" value="Zn2Cys6_DnaBD"/>
</dbReference>
<dbReference type="InterPro" id="IPR036864">
    <property type="entry name" value="Zn2-C6_fun-type_DNA-bd_sf"/>
</dbReference>
<name>A0A6G1H894_9PEZI</name>
<feature type="compositionally biased region" description="Low complexity" evidence="5">
    <location>
        <begin position="641"/>
        <end position="659"/>
    </location>
</feature>
<dbReference type="CDD" id="cd12148">
    <property type="entry name" value="fungal_TF_MHR"/>
    <property type="match status" value="1"/>
</dbReference>
<evidence type="ECO:0000259" key="6">
    <source>
        <dbReference type="PROSITE" id="PS50048"/>
    </source>
</evidence>
<reference evidence="7" key="1">
    <citation type="journal article" date="2020" name="Stud. Mycol.">
        <title>101 Dothideomycetes genomes: a test case for predicting lifestyles and emergence of pathogens.</title>
        <authorList>
            <person name="Haridas S."/>
            <person name="Albert R."/>
            <person name="Binder M."/>
            <person name="Bloem J."/>
            <person name="Labutti K."/>
            <person name="Salamov A."/>
            <person name="Andreopoulos B."/>
            <person name="Baker S."/>
            <person name="Barry K."/>
            <person name="Bills G."/>
            <person name="Bluhm B."/>
            <person name="Cannon C."/>
            <person name="Castanera R."/>
            <person name="Culley D."/>
            <person name="Daum C."/>
            <person name="Ezra D."/>
            <person name="Gonzalez J."/>
            <person name="Henrissat B."/>
            <person name="Kuo A."/>
            <person name="Liang C."/>
            <person name="Lipzen A."/>
            <person name="Lutzoni F."/>
            <person name="Magnuson J."/>
            <person name="Mondo S."/>
            <person name="Nolan M."/>
            <person name="Ohm R."/>
            <person name="Pangilinan J."/>
            <person name="Park H.-J."/>
            <person name="Ramirez L."/>
            <person name="Alfaro M."/>
            <person name="Sun H."/>
            <person name="Tritt A."/>
            <person name="Yoshinaga Y."/>
            <person name="Zwiers L.-H."/>
            <person name="Turgeon B."/>
            <person name="Goodwin S."/>
            <person name="Spatafora J."/>
            <person name="Crous P."/>
            <person name="Grigoriev I."/>
        </authorList>
    </citation>
    <scope>NUCLEOTIDE SEQUENCE</scope>
    <source>
        <strain evidence="7">CBS 113979</strain>
    </source>
</reference>
<keyword evidence="8" id="KW-1185">Reference proteome</keyword>
<dbReference type="CDD" id="cd00067">
    <property type="entry name" value="GAL4"/>
    <property type="match status" value="1"/>
</dbReference>